<proteinExistence type="predicted"/>
<feature type="compositionally biased region" description="Basic and acidic residues" evidence="1">
    <location>
        <begin position="56"/>
        <end position="84"/>
    </location>
</feature>
<dbReference type="AlphaFoldDB" id="M4BGB2"/>
<dbReference type="InParanoid" id="M4BGB2"/>
<evidence type="ECO:0000313" key="3">
    <source>
        <dbReference type="Proteomes" id="UP000011713"/>
    </source>
</evidence>
<feature type="compositionally biased region" description="Polar residues" evidence="1">
    <location>
        <begin position="41"/>
        <end position="55"/>
    </location>
</feature>
<dbReference type="HOGENOM" id="CLU_1690099_0_0_1"/>
<keyword evidence="3" id="KW-1185">Reference proteome</keyword>
<sequence length="156" mass="17452">MDDDRPRSANTGRIVDSRFARGPILESSKQLKEEKGGVESSHPQSTRASNSNQVHPQREVIPSRHVREVRSHSREPEKPRRQQKDSPLGPLVASAIPTVQTNLPQRTSKRHRLAQDHCRNQPDHDKGVKPDRHPGPCSDLATSTDVLIDTMLSSLL</sequence>
<feature type="compositionally biased region" description="Polar residues" evidence="1">
    <location>
        <begin position="97"/>
        <end position="106"/>
    </location>
</feature>
<protein>
    <submittedName>
        <fullName evidence="2">Uncharacterized protein</fullName>
    </submittedName>
</protein>
<dbReference type="Proteomes" id="UP000011713">
    <property type="component" value="Unassembled WGS sequence"/>
</dbReference>
<dbReference type="VEuPathDB" id="FungiDB:HpaG805333"/>
<accession>M4BGB2</accession>
<dbReference type="EnsemblProtists" id="HpaT805333">
    <property type="protein sequence ID" value="HpaP805333"/>
    <property type="gene ID" value="HpaG805333"/>
</dbReference>
<reference evidence="2" key="2">
    <citation type="submission" date="2015-06" db="UniProtKB">
        <authorList>
            <consortium name="EnsemblProtists"/>
        </authorList>
    </citation>
    <scope>IDENTIFICATION</scope>
    <source>
        <strain evidence="2">Emoy2</strain>
    </source>
</reference>
<name>M4BGB2_HYAAE</name>
<feature type="region of interest" description="Disordered" evidence="1">
    <location>
        <begin position="1"/>
        <end position="140"/>
    </location>
</feature>
<dbReference type="EMBL" id="JH598234">
    <property type="status" value="NOT_ANNOTATED_CDS"/>
    <property type="molecule type" value="Genomic_DNA"/>
</dbReference>
<organism evidence="2 3">
    <name type="scientific">Hyaloperonospora arabidopsidis (strain Emoy2)</name>
    <name type="common">Downy mildew agent</name>
    <name type="synonym">Peronospora arabidopsidis</name>
    <dbReference type="NCBI Taxonomy" id="559515"/>
    <lineage>
        <taxon>Eukaryota</taxon>
        <taxon>Sar</taxon>
        <taxon>Stramenopiles</taxon>
        <taxon>Oomycota</taxon>
        <taxon>Peronosporomycetes</taxon>
        <taxon>Peronosporales</taxon>
        <taxon>Peronosporaceae</taxon>
        <taxon>Hyaloperonospora</taxon>
    </lineage>
</organism>
<feature type="compositionally biased region" description="Basic and acidic residues" evidence="1">
    <location>
        <begin position="113"/>
        <end position="134"/>
    </location>
</feature>
<evidence type="ECO:0000256" key="1">
    <source>
        <dbReference type="SAM" id="MobiDB-lite"/>
    </source>
</evidence>
<evidence type="ECO:0000313" key="2">
    <source>
        <dbReference type="EnsemblProtists" id="HpaP805333"/>
    </source>
</evidence>
<reference evidence="3" key="1">
    <citation type="journal article" date="2010" name="Science">
        <title>Signatures of adaptation to obligate biotrophy in the Hyaloperonospora arabidopsidis genome.</title>
        <authorList>
            <person name="Baxter L."/>
            <person name="Tripathy S."/>
            <person name="Ishaque N."/>
            <person name="Boot N."/>
            <person name="Cabral A."/>
            <person name="Kemen E."/>
            <person name="Thines M."/>
            <person name="Ah-Fong A."/>
            <person name="Anderson R."/>
            <person name="Badejoko W."/>
            <person name="Bittner-Eddy P."/>
            <person name="Boore J.L."/>
            <person name="Chibucos M.C."/>
            <person name="Coates M."/>
            <person name="Dehal P."/>
            <person name="Delehaunty K."/>
            <person name="Dong S."/>
            <person name="Downton P."/>
            <person name="Dumas B."/>
            <person name="Fabro G."/>
            <person name="Fronick C."/>
            <person name="Fuerstenberg S.I."/>
            <person name="Fulton L."/>
            <person name="Gaulin E."/>
            <person name="Govers F."/>
            <person name="Hughes L."/>
            <person name="Humphray S."/>
            <person name="Jiang R.H."/>
            <person name="Judelson H."/>
            <person name="Kamoun S."/>
            <person name="Kyung K."/>
            <person name="Meijer H."/>
            <person name="Minx P."/>
            <person name="Morris P."/>
            <person name="Nelson J."/>
            <person name="Phuntumart V."/>
            <person name="Qutob D."/>
            <person name="Rehmany A."/>
            <person name="Rougon-Cardoso A."/>
            <person name="Ryden P."/>
            <person name="Torto-Alalibo T."/>
            <person name="Studholme D."/>
            <person name="Wang Y."/>
            <person name="Win J."/>
            <person name="Wood J."/>
            <person name="Clifton S.W."/>
            <person name="Rogers J."/>
            <person name="Van den Ackerveken G."/>
            <person name="Jones J.D."/>
            <person name="McDowell J.M."/>
            <person name="Beynon J."/>
            <person name="Tyler B.M."/>
        </authorList>
    </citation>
    <scope>NUCLEOTIDE SEQUENCE [LARGE SCALE GENOMIC DNA]</scope>
    <source>
        <strain evidence="3">Emoy2</strain>
    </source>
</reference>